<protein>
    <submittedName>
        <fullName evidence="2">Uncharacterized protein</fullName>
    </submittedName>
</protein>
<dbReference type="EnsemblPlants" id="AET1Gv20274800.1">
    <property type="protein sequence ID" value="AET1Gv20274800.1"/>
    <property type="gene ID" value="AET1Gv20274800"/>
</dbReference>
<evidence type="ECO:0000313" key="3">
    <source>
        <dbReference type="Proteomes" id="UP000015105"/>
    </source>
</evidence>
<reference evidence="3" key="2">
    <citation type="journal article" date="2017" name="Nat. Plants">
        <title>The Aegilops tauschii genome reveals multiple impacts of transposons.</title>
        <authorList>
            <person name="Zhao G."/>
            <person name="Zou C."/>
            <person name="Li K."/>
            <person name="Wang K."/>
            <person name="Li T."/>
            <person name="Gao L."/>
            <person name="Zhang X."/>
            <person name="Wang H."/>
            <person name="Yang Z."/>
            <person name="Liu X."/>
            <person name="Jiang W."/>
            <person name="Mao L."/>
            <person name="Kong X."/>
            <person name="Jiao Y."/>
            <person name="Jia J."/>
        </authorList>
    </citation>
    <scope>NUCLEOTIDE SEQUENCE [LARGE SCALE GENOMIC DNA]</scope>
    <source>
        <strain evidence="3">cv. AL8/78</strain>
    </source>
</reference>
<keyword evidence="3" id="KW-1185">Reference proteome</keyword>
<reference evidence="3" key="1">
    <citation type="journal article" date="2014" name="Science">
        <title>Ancient hybridizations among the ancestral genomes of bread wheat.</title>
        <authorList>
            <consortium name="International Wheat Genome Sequencing Consortium,"/>
            <person name="Marcussen T."/>
            <person name="Sandve S.R."/>
            <person name="Heier L."/>
            <person name="Spannagl M."/>
            <person name="Pfeifer M."/>
            <person name="Jakobsen K.S."/>
            <person name="Wulff B.B."/>
            <person name="Steuernagel B."/>
            <person name="Mayer K.F."/>
            <person name="Olsen O.A."/>
        </authorList>
    </citation>
    <scope>NUCLEOTIDE SEQUENCE [LARGE SCALE GENOMIC DNA]</scope>
    <source>
        <strain evidence="3">cv. AL8/78</strain>
    </source>
</reference>
<reference evidence="2" key="5">
    <citation type="journal article" date="2021" name="G3 (Bethesda)">
        <title>Aegilops tauschii genome assembly Aet v5.0 features greater sequence contiguity and improved annotation.</title>
        <authorList>
            <person name="Wang L."/>
            <person name="Zhu T."/>
            <person name="Rodriguez J.C."/>
            <person name="Deal K.R."/>
            <person name="Dubcovsky J."/>
            <person name="McGuire P.E."/>
            <person name="Lux T."/>
            <person name="Spannagl M."/>
            <person name="Mayer K.F.X."/>
            <person name="Baldrich P."/>
            <person name="Meyers B.C."/>
            <person name="Huo N."/>
            <person name="Gu Y.Q."/>
            <person name="Zhou H."/>
            <person name="Devos K.M."/>
            <person name="Bennetzen J.L."/>
            <person name="Unver T."/>
            <person name="Budak H."/>
            <person name="Gulick P.J."/>
            <person name="Galiba G."/>
            <person name="Kalapos B."/>
            <person name="Nelson D.R."/>
            <person name="Li P."/>
            <person name="You F.M."/>
            <person name="Luo M.C."/>
            <person name="Dvorak J."/>
        </authorList>
    </citation>
    <scope>NUCLEOTIDE SEQUENCE [LARGE SCALE GENOMIC DNA]</scope>
    <source>
        <strain evidence="2">cv. AL8/78</strain>
    </source>
</reference>
<reference evidence="2" key="3">
    <citation type="journal article" date="2017" name="Nature">
        <title>Genome sequence of the progenitor of the wheat D genome Aegilops tauschii.</title>
        <authorList>
            <person name="Luo M.C."/>
            <person name="Gu Y.Q."/>
            <person name="Puiu D."/>
            <person name="Wang H."/>
            <person name="Twardziok S.O."/>
            <person name="Deal K.R."/>
            <person name="Huo N."/>
            <person name="Zhu T."/>
            <person name="Wang L."/>
            <person name="Wang Y."/>
            <person name="McGuire P.E."/>
            <person name="Liu S."/>
            <person name="Long H."/>
            <person name="Ramasamy R.K."/>
            <person name="Rodriguez J.C."/>
            <person name="Van S.L."/>
            <person name="Yuan L."/>
            <person name="Wang Z."/>
            <person name="Xia Z."/>
            <person name="Xiao L."/>
            <person name="Anderson O.D."/>
            <person name="Ouyang S."/>
            <person name="Liang Y."/>
            <person name="Zimin A.V."/>
            <person name="Pertea G."/>
            <person name="Qi P."/>
            <person name="Bennetzen J.L."/>
            <person name="Dai X."/>
            <person name="Dawson M.W."/>
            <person name="Muller H.G."/>
            <person name="Kugler K."/>
            <person name="Rivarola-Duarte L."/>
            <person name="Spannagl M."/>
            <person name="Mayer K.F.X."/>
            <person name="Lu F.H."/>
            <person name="Bevan M.W."/>
            <person name="Leroy P."/>
            <person name="Li P."/>
            <person name="You F.M."/>
            <person name="Sun Q."/>
            <person name="Liu Z."/>
            <person name="Lyons E."/>
            <person name="Wicker T."/>
            <person name="Salzberg S.L."/>
            <person name="Devos K.M."/>
            <person name="Dvorak J."/>
        </authorList>
    </citation>
    <scope>NUCLEOTIDE SEQUENCE [LARGE SCALE GENOMIC DNA]</scope>
    <source>
        <strain evidence="2">cv. AL8/78</strain>
    </source>
</reference>
<name>A0A452Y3J5_AEGTS</name>
<dbReference type="AlphaFoldDB" id="A0A452Y3J5"/>
<feature type="compositionally biased region" description="Basic and acidic residues" evidence="1">
    <location>
        <begin position="71"/>
        <end position="85"/>
    </location>
</feature>
<accession>A0A452Y3J5</accession>
<sequence length="106" mass="12112">FHRQVAPPRNQLNILPSPSPYKYRRAPCLFPRRSRPPPPHSISSPHFLRGGREEEVACSRRSRRPNPLLLERAEREEGRAEDEGHQQPAASTRAAGQGYSEIRLPK</sequence>
<reference evidence="2" key="4">
    <citation type="submission" date="2019-03" db="UniProtKB">
        <authorList>
            <consortium name="EnsemblPlants"/>
        </authorList>
    </citation>
    <scope>IDENTIFICATION</scope>
</reference>
<proteinExistence type="predicted"/>
<dbReference type="Proteomes" id="UP000015105">
    <property type="component" value="Chromosome 1D"/>
</dbReference>
<evidence type="ECO:0000256" key="1">
    <source>
        <dbReference type="SAM" id="MobiDB-lite"/>
    </source>
</evidence>
<dbReference type="Gramene" id="AET1Gv20274800.1">
    <property type="protein sequence ID" value="AET1Gv20274800.1"/>
    <property type="gene ID" value="AET1Gv20274800"/>
</dbReference>
<organism evidence="2 3">
    <name type="scientific">Aegilops tauschii subsp. strangulata</name>
    <name type="common">Goatgrass</name>
    <dbReference type="NCBI Taxonomy" id="200361"/>
    <lineage>
        <taxon>Eukaryota</taxon>
        <taxon>Viridiplantae</taxon>
        <taxon>Streptophyta</taxon>
        <taxon>Embryophyta</taxon>
        <taxon>Tracheophyta</taxon>
        <taxon>Spermatophyta</taxon>
        <taxon>Magnoliopsida</taxon>
        <taxon>Liliopsida</taxon>
        <taxon>Poales</taxon>
        <taxon>Poaceae</taxon>
        <taxon>BOP clade</taxon>
        <taxon>Pooideae</taxon>
        <taxon>Triticodae</taxon>
        <taxon>Triticeae</taxon>
        <taxon>Triticinae</taxon>
        <taxon>Aegilops</taxon>
    </lineage>
</organism>
<feature type="region of interest" description="Disordered" evidence="1">
    <location>
        <begin position="1"/>
        <end position="106"/>
    </location>
</feature>
<evidence type="ECO:0000313" key="2">
    <source>
        <dbReference type="EnsemblPlants" id="AET1Gv20274800.1"/>
    </source>
</evidence>